<dbReference type="GO" id="GO:0004373">
    <property type="term" value="F:alpha-1,4-glucan glucosyltransferase (UDP-glucose donor) activity"/>
    <property type="evidence" value="ECO:0007669"/>
    <property type="project" value="InterPro"/>
</dbReference>
<dbReference type="SUPFAM" id="SSF53756">
    <property type="entry name" value="UDP-Glycosyltransferase/glycogen phosphorylase"/>
    <property type="match status" value="1"/>
</dbReference>
<dbReference type="HAMAP" id="MF_00484">
    <property type="entry name" value="Glycogen_synth"/>
    <property type="match status" value="1"/>
</dbReference>
<comment type="pathway">
    <text evidence="6">Glycan biosynthesis; glycogen biosynthesis.</text>
</comment>
<dbReference type="InterPro" id="IPR013534">
    <property type="entry name" value="Starch_synth_cat_dom"/>
</dbReference>
<dbReference type="EC" id="2.4.1.21" evidence="6"/>
<dbReference type="Pfam" id="PF13692">
    <property type="entry name" value="Glyco_trans_1_4"/>
    <property type="match status" value="1"/>
</dbReference>
<dbReference type="NCBIfam" id="NF001899">
    <property type="entry name" value="PRK00654.1-2"/>
    <property type="match status" value="1"/>
</dbReference>
<accession>A0A2T0X251</accession>
<dbReference type="PANTHER" id="PTHR45825">
    <property type="entry name" value="GRANULE-BOUND STARCH SYNTHASE 1, CHLOROPLASTIC/AMYLOPLASTIC"/>
    <property type="match status" value="1"/>
</dbReference>
<feature type="binding site" evidence="6">
    <location>
        <position position="15"/>
    </location>
    <ligand>
        <name>ADP-alpha-D-glucose</name>
        <dbReference type="ChEBI" id="CHEBI:57498"/>
    </ligand>
</feature>
<reference evidence="8 9" key="1">
    <citation type="submission" date="2018-03" db="EMBL/GenBank/DDBJ databases">
        <title>Genomic Encyclopedia of Archaeal and Bacterial Type Strains, Phase II (KMG-II): from individual species to whole genera.</title>
        <authorList>
            <person name="Goeker M."/>
        </authorList>
    </citation>
    <scope>NUCLEOTIDE SEQUENCE [LARGE SCALE GENOMIC DNA]</scope>
    <source>
        <strain evidence="8 9">DSM 29318</strain>
    </source>
</reference>
<evidence type="ECO:0000313" key="9">
    <source>
        <dbReference type="Proteomes" id="UP000238801"/>
    </source>
</evidence>
<comment type="similarity">
    <text evidence="2 6">Belongs to the glycosyltransferase 1 family. Bacterial/plant glycogen synthase subfamily.</text>
</comment>
<comment type="function">
    <text evidence="6">Synthesizes alpha-1,4-glucan chains using ADP-glucose.</text>
</comment>
<keyword evidence="5 6" id="KW-0320">Glycogen biosynthesis</keyword>
<evidence type="ECO:0000256" key="2">
    <source>
        <dbReference type="ARBA" id="ARBA00010281"/>
    </source>
</evidence>
<organism evidence="8 9">
    <name type="scientific">Hasllibacter halocynthiae</name>
    <dbReference type="NCBI Taxonomy" id="595589"/>
    <lineage>
        <taxon>Bacteria</taxon>
        <taxon>Pseudomonadati</taxon>
        <taxon>Pseudomonadota</taxon>
        <taxon>Alphaproteobacteria</taxon>
        <taxon>Rhodobacterales</taxon>
        <taxon>Roseobacteraceae</taxon>
        <taxon>Hasllibacter</taxon>
    </lineage>
</organism>
<keyword evidence="9" id="KW-1185">Reference proteome</keyword>
<dbReference type="InterPro" id="IPR011835">
    <property type="entry name" value="GS/SS"/>
</dbReference>
<feature type="domain" description="Starch synthase catalytic" evidence="7">
    <location>
        <begin position="2"/>
        <end position="225"/>
    </location>
</feature>
<evidence type="ECO:0000256" key="1">
    <source>
        <dbReference type="ARBA" id="ARBA00001478"/>
    </source>
</evidence>
<evidence type="ECO:0000259" key="7">
    <source>
        <dbReference type="Pfam" id="PF08323"/>
    </source>
</evidence>
<dbReference type="UniPathway" id="UPA00164"/>
<dbReference type="Proteomes" id="UP000238801">
    <property type="component" value="Unassembled WGS sequence"/>
</dbReference>
<evidence type="ECO:0000256" key="6">
    <source>
        <dbReference type="HAMAP-Rule" id="MF_00484"/>
    </source>
</evidence>
<evidence type="ECO:0000256" key="5">
    <source>
        <dbReference type="ARBA" id="ARBA00023056"/>
    </source>
</evidence>
<dbReference type="CDD" id="cd03791">
    <property type="entry name" value="GT5_Glycogen_synthase_DULL1-like"/>
    <property type="match status" value="1"/>
</dbReference>
<proteinExistence type="inferred from homology"/>
<keyword evidence="4 6" id="KW-0808">Transferase</keyword>
<gene>
    <name evidence="6" type="primary">glgA</name>
    <name evidence="8" type="ORF">BCF33_1851</name>
</gene>
<dbReference type="GO" id="GO:0005978">
    <property type="term" value="P:glycogen biosynthetic process"/>
    <property type="evidence" value="ECO:0007669"/>
    <property type="project" value="UniProtKB-UniRule"/>
</dbReference>
<dbReference type="GO" id="GO:0005829">
    <property type="term" value="C:cytosol"/>
    <property type="evidence" value="ECO:0007669"/>
    <property type="project" value="TreeGrafter"/>
</dbReference>
<dbReference type="GO" id="GO:0009011">
    <property type="term" value="F:alpha-1,4-glucan glucosyltransferase (ADP-glucose donor) activity"/>
    <property type="evidence" value="ECO:0007669"/>
    <property type="project" value="UniProtKB-UniRule"/>
</dbReference>
<name>A0A2T0X251_9RHOB</name>
<keyword evidence="3 6" id="KW-0328">Glycosyltransferase</keyword>
<comment type="catalytic activity">
    <reaction evidence="1 6">
        <text>[(1-&gt;4)-alpha-D-glucosyl](n) + ADP-alpha-D-glucose = [(1-&gt;4)-alpha-D-glucosyl](n+1) + ADP + H(+)</text>
        <dbReference type="Rhea" id="RHEA:18189"/>
        <dbReference type="Rhea" id="RHEA-COMP:9584"/>
        <dbReference type="Rhea" id="RHEA-COMP:9587"/>
        <dbReference type="ChEBI" id="CHEBI:15378"/>
        <dbReference type="ChEBI" id="CHEBI:15444"/>
        <dbReference type="ChEBI" id="CHEBI:57498"/>
        <dbReference type="ChEBI" id="CHEBI:456216"/>
        <dbReference type="EC" id="2.4.1.21"/>
    </reaction>
</comment>
<dbReference type="Pfam" id="PF08323">
    <property type="entry name" value="Glyco_transf_5"/>
    <property type="match status" value="1"/>
</dbReference>
<dbReference type="EMBL" id="PVTT01000002">
    <property type="protein sequence ID" value="PRY92987.1"/>
    <property type="molecule type" value="Genomic_DNA"/>
</dbReference>
<dbReference type="Gene3D" id="3.40.50.2000">
    <property type="entry name" value="Glycogen Phosphorylase B"/>
    <property type="match status" value="2"/>
</dbReference>
<evidence type="ECO:0000256" key="3">
    <source>
        <dbReference type="ARBA" id="ARBA00022676"/>
    </source>
</evidence>
<dbReference type="PANTHER" id="PTHR45825:SF11">
    <property type="entry name" value="ALPHA AMYLASE DOMAIN-CONTAINING PROTEIN"/>
    <property type="match status" value="1"/>
</dbReference>
<protein>
    <recommendedName>
        <fullName evidence="6">Glycogen synthase</fullName>
        <ecNumber evidence="6">2.4.1.21</ecNumber>
    </recommendedName>
    <alternativeName>
        <fullName evidence="6">Starch [bacterial glycogen] synthase</fullName>
    </alternativeName>
</protein>
<evidence type="ECO:0000313" key="8">
    <source>
        <dbReference type="EMBL" id="PRY92987.1"/>
    </source>
</evidence>
<evidence type="ECO:0000256" key="4">
    <source>
        <dbReference type="ARBA" id="ARBA00022679"/>
    </source>
</evidence>
<sequence>MKVLSVASECVPLVKTGGLADVVGALPRALAPHGVEMRTLLPGYGAVMDALEGAEPLEVDLPEGRVLGGRAAGLDLFVLDAPDLFAREGGAYLDPEGRDWPDNPERFAALSLAADAVGAIWGADVIHAHDWQAGLAPLFARRRGGPSVMTIHNVAFQGNAPMDRAGAMHLLPEDLSGEVAEYWGQISTLKAGIAVADAVTTVSPTYAAELATDDFGMGLAGLIRHRGADVHGILNGIDTEAWAPPYGDPAGKAAHRAALLAEFGLPDTDGPLCVVVSRLTLQKGLDLLLQALPALVDQGGALALLGTGDVAIEAGFREAASHPLVGVRIGYDEALSHRMMAGGDAILIPSRFEPCGLTQLYGLHHGTVPVVANVGGLADTVIDANDAALRADAATGIKLRDVTTHELARALHKTLALHRNKEVWTGIQRRGMAHPVGWDVSAAEYAALYRRISG</sequence>
<dbReference type="AlphaFoldDB" id="A0A2T0X251"/>
<comment type="caution">
    <text evidence="8">The sequence shown here is derived from an EMBL/GenBank/DDBJ whole genome shotgun (WGS) entry which is preliminary data.</text>
</comment>
<dbReference type="NCBIfam" id="TIGR02095">
    <property type="entry name" value="glgA"/>
    <property type="match status" value="1"/>
</dbReference>